<dbReference type="InterPro" id="IPR015424">
    <property type="entry name" value="PyrdxlP-dep_Trfase"/>
</dbReference>
<evidence type="ECO:0000256" key="5">
    <source>
        <dbReference type="ARBA" id="ARBA00022898"/>
    </source>
</evidence>
<reference evidence="7 8" key="1">
    <citation type="submission" date="2015-09" db="EMBL/GenBank/DDBJ databases">
        <title>Trachymyrmex cornetzi WGS genome.</title>
        <authorList>
            <person name="Nygaard S."/>
            <person name="Hu H."/>
            <person name="Boomsma J."/>
            <person name="Zhang G."/>
        </authorList>
    </citation>
    <scope>NUCLEOTIDE SEQUENCE [LARGE SCALE GENOMIC DNA]</scope>
    <source>
        <strain evidence="7">Tcor2-1</strain>
        <tissue evidence="7">Whole body</tissue>
    </source>
</reference>
<keyword evidence="3" id="KW-0028">Amino-acid biosynthesis</keyword>
<keyword evidence="4 7" id="KW-0808">Transferase</keyword>
<keyword evidence="5" id="KW-0663">Pyridoxal phosphate</keyword>
<evidence type="ECO:0000313" key="7">
    <source>
        <dbReference type="EMBL" id="KYN29354.1"/>
    </source>
</evidence>
<dbReference type="EMBL" id="KQ978667">
    <property type="protein sequence ID" value="KYN29354.1"/>
    <property type="molecule type" value="Genomic_DNA"/>
</dbReference>
<proteinExistence type="predicted"/>
<name>A0A151JQ35_9HYME</name>
<dbReference type="GO" id="GO:0004648">
    <property type="term" value="F:O-phospho-L-serine:2-oxoglutarate aminotransferase activity"/>
    <property type="evidence" value="ECO:0007669"/>
    <property type="project" value="InterPro"/>
</dbReference>
<comment type="pathway">
    <text evidence="6">Amino-acid biosynthesis.</text>
</comment>
<evidence type="ECO:0000256" key="1">
    <source>
        <dbReference type="ARBA" id="ARBA00001933"/>
    </source>
</evidence>
<evidence type="ECO:0000256" key="2">
    <source>
        <dbReference type="ARBA" id="ARBA00022576"/>
    </source>
</evidence>
<dbReference type="PANTHER" id="PTHR43247">
    <property type="entry name" value="PHOSPHOSERINE AMINOTRANSFERASE"/>
    <property type="match status" value="1"/>
</dbReference>
<protein>
    <submittedName>
        <fullName evidence="7">Phosphoserine aminotransferase</fullName>
    </submittedName>
</protein>
<dbReference type="GO" id="GO:0030170">
    <property type="term" value="F:pyridoxal phosphate binding"/>
    <property type="evidence" value="ECO:0007669"/>
    <property type="project" value="TreeGrafter"/>
</dbReference>
<comment type="cofactor">
    <cofactor evidence="1">
        <name>pyridoxal 5'-phosphate</name>
        <dbReference type="ChEBI" id="CHEBI:597326"/>
    </cofactor>
</comment>
<keyword evidence="8" id="KW-1185">Reference proteome</keyword>
<evidence type="ECO:0000256" key="3">
    <source>
        <dbReference type="ARBA" id="ARBA00022605"/>
    </source>
</evidence>
<dbReference type="AlphaFoldDB" id="A0A151JQ35"/>
<keyword evidence="2 7" id="KW-0032">Aminotransferase</keyword>
<dbReference type="GO" id="GO:0006564">
    <property type="term" value="P:L-serine biosynthetic process"/>
    <property type="evidence" value="ECO:0007669"/>
    <property type="project" value="InterPro"/>
</dbReference>
<dbReference type="InterPro" id="IPR015422">
    <property type="entry name" value="PyrdxlP-dep_Trfase_small"/>
</dbReference>
<evidence type="ECO:0000313" key="8">
    <source>
        <dbReference type="Proteomes" id="UP000078492"/>
    </source>
</evidence>
<sequence>YSSIGNYFRIYVMGLVFEWIKQNGGAEGMQNSARKKSNKIYNVIDGSEGFYVCPVKPDARSKMNIPFRIENGDEREREELEKKFLLGATARGMLQLKGHRSVENIIIKQ</sequence>
<dbReference type="SUPFAM" id="SSF53383">
    <property type="entry name" value="PLP-dependent transferases"/>
    <property type="match status" value="1"/>
</dbReference>
<dbReference type="STRING" id="471704.A0A151JQ35"/>
<dbReference type="Proteomes" id="UP000078492">
    <property type="component" value="Unassembled WGS sequence"/>
</dbReference>
<dbReference type="PANTHER" id="PTHR43247:SF1">
    <property type="entry name" value="PHOSPHOSERINE AMINOTRANSFERASE"/>
    <property type="match status" value="1"/>
</dbReference>
<accession>A0A151JQ35</accession>
<dbReference type="InterPro" id="IPR022278">
    <property type="entry name" value="Pser_aminoTfrase"/>
</dbReference>
<dbReference type="Gene3D" id="3.90.1150.10">
    <property type="entry name" value="Aspartate Aminotransferase, domain 1"/>
    <property type="match status" value="1"/>
</dbReference>
<evidence type="ECO:0000256" key="6">
    <source>
        <dbReference type="ARBA" id="ARBA00029440"/>
    </source>
</evidence>
<dbReference type="GO" id="GO:0005737">
    <property type="term" value="C:cytoplasm"/>
    <property type="evidence" value="ECO:0007669"/>
    <property type="project" value="TreeGrafter"/>
</dbReference>
<organism evidence="7 8">
    <name type="scientific">Trachymyrmex cornetzi</name>
    <dbReference type="NCBI Taxonomy" id="471704"/>
    <lineage>
        <taxon>Eukaryota</taxon>
        <taxon>Metazoa</taxon>
        <taxon>Ecdysozoa</taxon>
        <taxon>Arthropoda</taxon>
        <taxon>Hexapoda</taxon>
        <taxon>Insecta</taxon>
        <taxon>Pterygota</taxon>
        <taxon>Neoptera</taxon>
        <taxon>Endopterygota</taxon>
        <taxon>Hymenoptera</taxon>
        <taxon>Apocrita</taxon>
        <taxon>Aculeata</taxon>
        <taxon>Formicoidea</taxon>
        <taxon>Formicidae</taxon>
        <taxon>Myrmicinae</taxon>
        <taxon>Trachymyrmex</taxon>
    </lineage>
</organism>
<feature type="non-terminal residue" evidence="7">
    <location>
        <position position="1"/>
    </location>
</feature>
<dbReference type="UniPathway" id="UPA00244">
    <property type="reaction ID" value="UER00311"/>
</dbReference>
<evidence type="ECO:0000256" key="4">
    <source>
        <dbReference type="ARBA" id="ARBA00022679"/>
    </source>
</evidence>
<gene>
    <name evidence="7" type="ORF">ALC57_01201</name>
</gene>